<feature type="domain" description="Leucine-rich repeat-containing N-terminal plant-type" evidence="11">
    <location>
        <begin position="72"/>
        <end position="93"/>
    </location>
</feature>
<keyword evidence="13" id="KW-1185">Reference proteome</keyword>
<dbReference type="InterPro" id="IPR032675">
    <property type="entry name" value="LRR_dom_sf"/>
</dbReference>
<keyword evidence="2" id="KW-0433">Leucine-rich repeat</keyword>
<feature type="domain" description="Leucine-rich repeat-containing N-terminal plant-type" evidence="11">
    <location>
        <begin position="39"/>
        <end position="55"/>
    </location>
</feature>
<dbReference type="Gene3D" id="3.80.10.10">
    <property type="entry name" value="Ribonuclease Inhibitor"/>
    <property type="match status" value="1"/>
</dbReference>
<evidence type="ECO:0000256" key="2">
    <source>
        <dbReference type="ARBA" id="ARBA00022614"/>
    </source>
</evidence>
<evidence type="ECO:0000256" key="6">
    <source>
        <dbReference type="ARBA" id="ARBA00022989"/>
    </source>
</evidence>
<accession>A0A2P6QD90</accession>
<dbReference type="InterPro" id="IPR046956">
    <property type="entry name" value="RLP23-like"/>
</dbReference>
<evidence type="ECO:0000256" key="8">
    <source>
        <dbReference type="ARBA" id="ARBA00023170"/>
    </source>
</evidence>
<keyword evidence="5" id="KW-0677">Repeat</keyword>
<keyword evidence="6" id="KW-1133">Transmembrane helix</keyword>
<evidence type="ECO:0000259" key="11">
    <source>
        <dbReference type="Pfam" id="PF08263"/>
    </source>
</evidence>
<gene>
    <name evidence="12" type="ORF">RchiOBHm_Chr5g0042871</name>
</gene>
<dbReference type="PANTHER" id="PTHR48061">
    <property type="entry name" value="LEUCINE-RICH REPEAT RECEPTOR PROTEIN KINASE EMS1-LIKE-RELATED"/>
    <property type="match status" value="1"/>
</dbReference>
<dbReference type="GO" id="GO:0016020">
    <property type="term" value="C:membrane"/>
    <property type="evidence" value="ECO:0007669"/>
    <property type="project" value="UniProtKB-SubCell"/>
</dbReference>
<dbReference type="PANTHER" id="PTHR48061:SF12">
    <property type="entry name" value="DISEASE RESISTANCE LIKE PROTEIN"/>
    <property type="match status" value="1"/>
</dbReference>
<comment type="subcellular location">
    <subcellularLocation>
        <location evidence="1">Membrane</location>
        <topology evidence="1">Single-pass type I membrane protein</topology>
    </subcellularLocation>
</comment>
<evidence type="ECO:0000313" key="13">
    <source>
        <dbReference type="Proteomes" id="UP000238479"/>
    </source>
</evidence>
<evidence type="ECO:0000313" key="12">
    <source>
        <dbReference type="EMBL" id="PRQ32124.1"/>
    </source>
</evidence>
<feature type="signal peptide" evidence="10">
    <location>
        <begin position="1"/>
        <end position="24"/>
    </location>
</feature>
<evidence type="ECO:0000256" key="9">
    <source>
        <dbReference type="ARBA" id="ARBA00023180"/>
    </source>
</evidence>
<keyword evidence="3" id="KW-0812">Transmembrane</keyword>
<evidence type="ECO:0000256" key="1">
    <source>
        <dbReference type="ARBA" id="ARBA00004479"/>
    </source>
</evidence>
<protein>
    <submittedName>
        <fullName evidence="12">Putative leucine-rich repeat-containing, plant-type</fullName>
    </submittedName>
</protein>
<reference evidence="12 13" key="1">
    <citation type="journal article" date="2018" name="Nat. Genet.">
        <title>The Rosa genome provides new insights in the design of modern roses.</title>
        <authorList>
            <person name="Bendahmane M."/>
        </authorList>
    </citation>
    <scope>NUCLEOTIDE SEQUENCE [LARGE SCALE GENOMIC DNA]</scope>
    <source>
        <strain evidence="13">cv. Old Blush</strain>
    </source>
</reference>
<organism evidence="12 13">
    <name type="scientific">Rosa chinensis</name>
    <name type="common">China rose</name>
    <dbReference type="NCBI Taxonomy" id="74649"/>
    <lineage>
        <taxon>Eukaryota</taxon>
        <taxon>Viridiplantae</taxon>
        <taxon>Streptophyta</taxon>
        <taxon>Embryophyta</taxon>
        <taxon>Tracheophyta</taxon>
        <taxon>Spermatophyta</taxon>
        <taxon>Magnoliopsida</taxon>
        <taxon>eudicotyledons</taxon>
        <taxon>Gunneridae</taxon>
        <taxon>Pentapetalae</taxon>
        <taxon>rosids</taxon>
        <taxon>fabids</taxon>
        <taxon>Rosales</taxon>
        <taxon>Rosaceae</taxon>
        <taxon>Rosoideae</taxon>
        <taxon>Rosoideae incertae sedis</taxon>
        <taxon>Rosa</taxon>
    </lineage>
</organism>
<dbReference type="Proteomes" id="UP000238479">
    <property type="component" value="Chromosome 5"/>
</dbReference>
<feature type="chain" id="PRO_5015141953" evidence="10">
    <location>
        <begin position="25"/>
        <end position="105"/>
    </location>
</feature>
<comment type="caution">
    <text evidence="12">The sequence shown here is derived from an EMBL/GenBank/DDBJ whole genome shotgun (WGS) entry which is preliminary data.</text>
</comment>
<evidence type="ECO:0000256" key="4">
    <source>
        <dbReference type="ARBA" id="ARBA00022729"/>
    </source>
</evidence>
<dbReference type="EMBL" id="PDCK01000043">
    <property type="protein sequence ID" value="PRQ32124.1"/>
    <property type="molecule type" value="Genomic_DNA"/>
</dbReference>
<dbReference type="Pfam" id="PF08263">
    <property type="entry name" value="LRRNT_2"/>
    <property type="match status" value="2"/>
</dbReference>
<proteinExistence type="predicted"/>
<evidence type="ECO:0000256" key="3">
    <source>
        <dbReference type="ARBA" id="ARBA00022692"/>
    </source>
</evidence>
<dbReference type="Gramene" id="PRQ32124">
    <property type="protein sequence ID" value="PRQ32124"/>
    <property type="gene ID" value="RchiOBHm_Chr5g0042871"/>
</dbReference>
<keyword evidence="4 10" id="KW-0732">Signal</keyword>
<sequence>MVWWFSWLCLLFFFFTSQLNCSLSYSNSSSPPSRHVCNSDESSALLQFKNSFQVNHSIYGGSEFVSPKTDFFSPKTDSWAKDEDCCKWSGVTCERGHWSRERPQP</sequence>
<dbReference type="AlphaFoldDB" id="A0A2P6QD90"/>
<evidence type="ECO:0000256" key="5">
    <source>
        <dbReference type="ARBA" id="ARBA00022737"/>
    </source>
</evidence>
<evidence type="ECO:0000256" key="10">
    <source>
        <dbReference type="SAM" id="SignalP"/>
    </source>
</evidence>
<dbReference type="InterPro" id="IPR013210">
    <property type="entry name" value="LRR_N_plant-typ"/>
</dbReference>
<keyword evidence="7" id="KW-0472">Membrane</keyword>
<name>A0A2P6QD90_ROSCH</name>
<evidence type="ECO:0000256" key="7">
    <source>
        <dbReference type="ARBA" id="ARBA00023136"/>
    </source>
</evidence>
<keyword evidence="9" id="KW-0325">Glycoprotein</keyword>
<keyword evidence="8" id="KW-0675">Receptor</keyword>